<dbReference type="SUPFAM" id="SSF141571">
    <property type="entry name" value="Pentapeptide repeat-like"/>
    <property type="match status" value="1"/>
</dbReference>
<dbReference type="InterPro" id="IPR012489">
    <property type="entry name" value="NucleaseA_inhib-like"/>
</dbReference>
<accession>A0A1Z4LNX1</accession>
<proteinExistence type="predicted"/>
<gene>
    <name evidence="1" type="ORF">NIES267_24030</name>
</gene>
<dbReference type="EMBL" id="AP018227">
    <property type="protein sequence ID" value="BAY82917.1"/>
    <property type="molecule type" value="Genomic_DNA"/>
</dbReference>
<dbReference type="InterPro" id="IPR051082">
    <property type="entry name" value="Pentapeptide-BTB/POZ_domain"/>
</dbReference>
<name>A0A1Z4LNX1_9CYAN</name>
<dbReference type="InterPro" id="IPR036587">
    <property type="entry name" value="NucleaseA_inhib-like_sf"/>
</dbReference>
<organism evidence="1 2">
    <name type="scientific">Calothrix parasitica NIES-267</name>
    <dbReference type="NCBI Taxonomy" id="1973488"/>
    <lineage>
        <taxon>Bacteria</taxon>
        <taxon>Bacillati</taxon>
        <taxon>Cyanobacteriota</taxon>
        <taxon>Cyanophyceae</taxon>
        <taxon>Nostocales</taxon>
        <taxon>Calotrichaceae</taxon>
        <taxon>Calothrix</taxon>
    </lineage>
</organism>
<sequence length="402" mass="45891">MDKEEFLKRYRDGEKDFSGIELKDVDLSGKGFSEIKLHKAKLTNVNLSNSYLSNANLSEADLSGSDLFEANLERANLRNAILTNTNLDCTKLIGADLTGSNIDEAKNVSSPHLLVVDEKKNNNTELVRELRELTRGIHNYHNTEGSYPIDVFMWDTVSRGDFTLEKFLEAAGFLVKVDSIDFLDNTFPVKEFSLIVEKIKPYITVEREYYYLKIGIGRIDEFDEGILSILIGKTKTGDWIGICPSLDICRGGREEFGRIEDNSSKKIEHASLVSILKSLEEVEIFSEETLYDASEGIAWEIAETRDNLLHNLLKTTNIMHFYNDYEDGDFGGEGFFGENDEDSEMNSPEEYKKLKRLSNIIKTRFKYIKIYWIGHYGQIDVYIVGKIETGDWVGIRSRLCHT</sequence>
<dbReference type="Gene3D" id="2.160.20.80">
    <property type="entry name" value="E3 ubiquitin-protein ligase SopA"/>
    <property type="match status" value="1"/>
</dbReference>
<reference evidence="1 2" key="1">
    <citation type="submission" date="2017-06" db="EMBL/GenBank/DDBJ databases">
        <title>Genome sequencing of cyanobaciteial culture collection at National Institute for Environmental Studies (NIES).</title>
        <authorList>
            <person name="Hirose Y."/>
            <person name="Shimura Y."/>
            <person name="Fujisawa T."/>
            <person name="Nakamura Y."/>
            <person name="Kawachi M."/>
        </authorList>
    </citation>
    <scope>NUCLEOTIDE SEQUENCE [LARGE SCALE GENOMIC DNA]</scope>
    <source>
        <strain evidence="1 2">NIES-267</strain>
    </source>
</reference>
<evidence type="ECO:0000313" key="2">
    <source>
        <dbReference type="Proteomes" id="UP000218418"/>
    </source>
</evidence>
<dbReference type="Pfam" id="PF07924">
    <property type="entry name" value="NuiA"/>
    <property type="match status" value="1"/>
</dbReference>
<dbReference type="AlphaFoldDB" id="A0A1Z4LNX1"/>
<dbReference type="PANTHER" id="PTHR14136:SF17">
    <property type="entry name" value="BTB_POZ DOMAIN-CONTAINING PROTEIN KCTD9"/>
    <property type="match status" value="1"/>
</dbReference>
<dbReference type="PANTHER" id="PTHR14136">
    <property type="entry name" value="BTB_POZ DOMAIN-CONTAINING PROTEIN KCTD9"/>
    <property type="match status" value="1"/>
</dbReference>
<dbReference type="InterPro" id="IPR001646">
    <property type="entry name" value="5peptide_repeat"/>
</dbReference>
<dbReference type="Proteomes" id="UP000218418">
    <property type="component" value="Chromosome"/>
</dbReference>
<keyword evidence="2" id="KW-1185">Reference proteome</keyword>
<dbReference type="Pfam" id="PF00805">
    <property type="entry name" value="Pentapeptide"/>
    <property type="match status" value="1"/>
</dbReference>
<evidence type="ECO:0000313" key="1">
    <source>
        <dbReference type="EMBL" id="BAY82917.1"/>
    </source>
</evidence>
<dbReference type="OrthoDB" id="572477at2"/>
<protein>
    <submittedName>
        <fullName evidence="1">Pentapeptide repeat family protein</fullName>
    </submittedName>
</protein>
<dbReference type="SUPFAM" id="SSF82602">
    <property type="entry name" value="Nuclease A inhibitor (NuiA)"/>
    <property type="match status" value="1"/>
</dbReference>
<dbReference type="Gene3D" id="3.40.1460.10">
    <property type="entry name" value="Nuclease A inhibitor-like"/>
    <property type="match status" value="1"/>
</dbReference>